<feature type="transmembrane region" description="Helical" evidence="2">
    <location>
        <begin position="57"/>
        <end position="76"/>
    </location>
</feature>
<dbReference type="InterPro" id="IPR043128">
    <property type="entry name" value="Rev_trsase/Diguanyl_cyclase"/>
</dbReference>
<dbReference type="AlphaFoldDB" id="A0A7C9I0R5"/>
<accession>A0A7C9I0R5</accession>
<dbReference type="SUPFAM" id="SSF55073">
    <property type="entry name" value="Nucleotide cyclase"/>
    <property type="match status" value="1"/>
</dbReference>
<organism evidence="4 5">
    <name type="scientific">Deinococcus arboris</name>
    <dbReference type="NCBI Taxonomy" id="2682977"/>
    <lineage>
        <taxon>Bacteria</taxon>
        <taxon>Thermotogati</taxon>
        <taxon>Deinococcota</taxon>
        <taxon>Deinococci</taxon>
        <taxon>Deinococcales</taxon>
        <taxon>Deinococcaceae</taxon>
        <taxon>Deinococcus</taxon>
    </lineage>
</organism>
<proteinExistence type="predicted"/>
<dbReference type="InterPro" id="IPR029787">
    <property type="entry name" value="Nucleotide_cyclase"/>
</dbReference>
<dbReference type="PROSITE" id="PS50887">
    <property type="entry name" value="GGDEF"/>
    <property type="match status" value="1"/>
</dbReference>
<dbReference type="Proteomes" id="UP000483286">
    <property type="component" value="Unassembled WGS sequence"/>
</dbReference>
<keyword evidence="2" id="KW-0812">Transmembrane</keyword>
<dbReference type="RefSeq" id="WP_157460134.1">
    <property type="nucleotide sequence ID" value="NZ_WQLB01000022.1"/>
</dbReference>
<feature type="region of interest" description="Disordered" evidence="1">
    <location>
        <begin position="356"/>
        <end position="378"/>
    </location>
</feature>
<feature type="domain" description="GGDEF" evidence="3">
    <location>
        <begin position="236"/>
        <end position="361"/>
    </location>
</feature>
<evidence type="ECO:0000313" key="5">
    <source>
        <dbReference type="Proteomes" id="UP000483286"/>
    </source>
</evidence>
<sequence length="378" mass="40590">MRRFSLPTTADFQARRAACPFTRPLDRRTLNARLLGAVLLAMLVRLLYVPLDGFERWALPLLSVLMAGLLLTLTVTRVQLRTLHVLTLLGAWGYVLGHLWHVLFRVPAETQMQVLGSLGPWAAVLLASHLWLLGRRVSLPLSLLALGSTAALLLAHVLLTPGALHQPVVGAVLQLLLGGAVLLAGQHSAAHRALGDLRRDLLGDGDAGRETLTGLPGRAMMERWLTRQALRRPEGLGVAVIGLDAPHPGLLADATPEPHRLAHVARVILGAVRDDDLLGCLDDGQLVLVLRAADARSARAVCERLRVRVASRPVDGANVTVSIALAFQDGRQDGLTLLREAEDSLNALHQTGQNRVVLGTPPTEAPSPDTLGLQMQPA</sequence>
<dbReference type="EMBL" id="WQLB01000022">
    <property type="protein sequence ID" value="MVN88075.1"/>
    <property type="molecule type" value="Genomic_DNA"/>
</dbReference>
<dbReference type="SMART" id="SM00267">
    <property type="entry name" value="GGDEF"/>
    <property type="match status" value="1"/>
</dbReference>
<protein>
    <submittedName>
        <fullName evidence="4">Diguanylate cyclase</fullName>
    </submittedName>
</protein>
<evidence type="ECO:0000256" key="2">
    <source>
        <dbReference type="SAM" id="Phobius"/>
    </source>
</evidence>
<keyword evidence="2" id="KW-1133">Transmembrane helix</keyword>
<dbReference type="Pfam" id="PF00990">
    <property type="entry name" value="GGDEF"/>
    <property type="match status" value="1"/>
</dbReference>
<evidence type="ECO:0000256" key="1">
    <source>
        <dbReference type="SAM" id="MobiDB-lite"/>
    </source>
</evidence>
<evidence type="ECO:0000259" key="3">
    <source>
        <dbReference type="PROSITE" id="PS50887"/>
    </source>
</evidence>
<reference evidence="4 5" key="1">
    <citation type="submission" date="2019-12" db="EMBL/GenBank/DDBJ databases">
        <title>Deinococcus sp. HMF7620 Genome sequencing and assembly.</title>
        <authorList>
            <person name="Kang H."/>
            <person name="Kim H."/>
            <person name="Joh K."/>
        </authorList>
    </citation>
    <scope>NUCLEOTIDE SEQUENCE [LARGE SCALE GENOMIC DNA]</scope>
    <source>
        <strain evidence="4 5">HMF7620</strain>
    </source>
</reference>
<feature type="transmembrane region" description="Helical" evidence="2">
    <location>
        <begin position="115"/>
        <end position="134"/>
    </location>
</feature>
<keyword evidence="2" id="KW-0472">Membrane</keyword>
<dbReference type="Gene3D" id="3.30.70.270">
    <property type="match status" value="1"/>
</dbReference>
<keyword evidence="5" id="KW-1185">Reference proteome</keyword>
<feature type="transmembrane region" description="Helical" evidence="2">
    <location>
        <begin position="83"/>
        <end position="103"/>
    </location>
</feature>
<feature type="transmembrane region" description="Helical" evidence="2">
    <location>
        <begin position="32"/>
        <end position="51"/>
    </location>
</feature>
<gene>
    <name evidence="4" type="ORF">GO986_15085</name>
</gene>
<name>A0A7C9I0R5_9DEIO</name>
<dbReference type="InterPro" id="IPR000160">
    <property type="entry name" value="GGDEF_dom"/>
</dbReference>
<feature type="transmembrane region" description="Helical" evidence="2">
    <location>
        <begin position="141"/>
        <end position="159"/>
    </location>
</feature>
<feature type="transmembrane region" description="Helical" evidence="2">
    <location>
        <begin position="165"/>
        <end position="184"/>
    </location>
</feature>
<evidence type="ECO:0000313" key="4">
    <source>
        <dbReference type="EMBL" id="MVN88075.1"/>
    </source>
</evidence>
<comment type="caution">
    <text evidence="4">The sequence shown here is derived from an EMBL/GenBank/DDBJ whole genome shotgun (WGS) entry which is preliminary data.</text>
</comment>